<feature type="region of interest" description="Disordered" evidence="1">
    <location>
        <begin position="749"/>
        <end position="770"/>
    </location>
</feature>
<dbReference type="InterPro" id="IPR007557">
    <property type="entry name" value="PSP1_C"/>
</dbReference>
<feature type="region of interest" description="Disordered" evidence="1">
    <location>
        <begin position="841"/>
        <end position="992"/>
    </location>
</feature>
<gene>
    <name evidence="3" type="ORF">M422DRAFT_67326</name>
</gene>
<feature type="compositionally biased region" description="Polar residues" evidence="1">
    <location>
        <begin position="1147"/>
        <end position="1158"/>
    </location>
</feature>
<dbReference type="OrthoDB" id="243127at2759"/>
<sequence length="1487" mass="160899">MYTHRSSRTTDPDPASPIRVLIQPSQSSYFAGEPFTCTITFTNTRLPGPAAAHGATNAPFSASPYATSFTAPTAYKPQHKRAAHSVSSAPLSRPPTSPGPGTPKTAQAVFPSTHGFQEEEVNEPKRRGLIGKAVENGKVEDKKKTRLLGHTGRSLSVDISPQELLRRLEAETGSQKPSPTSPAVSSPLSRNAAPHGRKASVANPEDVPSSVQNPLSSINENSSTSEATSPVVPPKSAANIGLGQPPGFTRTHSARSLSVASGLPAPPQSAFATSFSPPSTELLLYAYAQLQGSFTLDPISISSSAELVKLRDTLRRGSARGGGSLDLVAGMNHAGTRGSGLFSFLGSGAAGTPTSGTFGPAPGTEEAEDSLPTLEMPSTLVAVDLALAPGESRTYTYTVNLPDHLPPTFKGRAFRFSYQLVVGTCRAATPFTPPSGSLKDAERRRSRVMRVPIRVYNHVAIGQTTKPYDLLWPVMKRREKIEAKAEELSRSKGAVKTIKRTGSLDNVKDYAKRLLAGDMDLDGEGPGEQNGEQRLVGCREAVEIKTRNPKKLSYDVNRTGEKVAELTFVKSAYRLGETVLGVIEFNDEHSRSKVLKMSAVLEVHERLPWSHEVVQRVLAQHHSSLVVDQRRVSFALDIPSDASPAFEILQGDSETGGLEWKLRLYLLVSVASAAGGNAKGKGRAVEVRTMEKDGSPGEWGRGFRAPEGLAPVERVPAQEVHLKATTGATSTARGWLSALFNGIAAGTYHDGDVEEDEEEEKKKEEAEDGTRWAEMAVETVECLVPLRVYPGNTAFRAQEVTHSHRLILAARHDLEHLLLTHPDRFDMQLDDADRRSRQLFEATSNSSFHPRERAASQPPRPNDPFAPSSASSYSGLQHLQQPQQSPWLQHPRIPSLSRTVTTGGLGLPQSVPVPTRSSSFSSSGDRGHTNFLSAMRDPPRFASTFEDDESEALSDSFSFDDRPLNGRLQPHSAGQYGPDSTRSRSQSLLVPPPAANDFLQSWRRESTLRFAASSSRYNGGVDPGFLSASSSSPTAIPGRPGRNPSADISNISPFTRDIHQIMSTTQQAPFRDQYDPTGGTSGTTSRRHSVSIYAPRRDIGFQAAGVTVNEDSSALLTPQYRPSVLSDEELAGDLNMLSMGMDSLTVSGAHSQPSSLPNFPQGRTLLSQSPDPPPTRDSRFFPARTPSYASSHLDSTSDRDRTGSPRSGSDIPHNPFAMGQGTPSRYTTDIHTDFQYGSGTGYSGPNNNALGSSPGFGQSRAYNGPTSPPLTSPLSSGHRGSFSGQTPLTPTYLQTPTARENHGLTELGKGVPLHAVPPSCPLYIVEFKAGRTDLFYTQDRTMDIRAGDLVIVEADRGKDLGKVINDSITLAEVEAFQKAQAERLAAQAQMGAGDGSAPPPGGKRDINPKQIYGKAGPQDTQLFATKMQDELKALQLCQTKVRQKKLPMEVVDAEYQWDRRKLTFYFVAEKRIDFRELVRELFRWVFI</sequence>
<feature type="compositionally biased region" description="Polar residues" evidence="1">
    <location>
        <begin position="250"/>
        <end position="259"/>
    </location>
</feature>
<proteinExistence type="predicted"/>
<dbReference type="InterPro" id="IPR014848">
    <property type="entry name" value="Rgp1"/>
</dbReference>
<evidence type="ECO:0000313" key="3">
    <source>
        <dbReference type="EMBL" id="KIJ45183.1"/>
    </source>
</evidence>
<feature type="compositionally biased region" description="Low complexity" evidence="1">
    <location>
        <begin position="1285"/>
        <end position="1295"/>
    </location>
</feature>
<dbReference type="Proteomes" id="UP000054279">
    <property type="component" value="Unassembled WGS sequence"/>
</dbReference>
<feature type="domain" description="PSP1 C-terminal" evidence="2">
    <location>
        <begin position="1409"/>
        <end position="1487"/>
    </location>
</feature>
<feature type="compositionally biased region" description="Polar residues" evidence="1">
    <location>
        <begin position="978"/>
        <end position="988"/>
    </location>
</feature>
<accession>A0A0C9UQG0</accession>
<name>A0A0C9UQG0_SPHS4</name>
<dbReference type="PANTHER" id="PTHR12507">
    <property type="entry name" value="REDUCED GROWTH PHENOTYPE 1 RGP1, YEAST -RELATED"/>
    <property type="match status" value="1"/>
</dbReference>
<organism evidence="3 4">
    <name type="scientific">Sphaerobolus stellatus (strain SS14)</name>
    <dbReference type="NCBI Taxonomy" id="990650"/>
    <lineage>
        <taxon>Eukaryota</taxon>
        <taxon>Fungi</taxon>
        <taxon>Dikarya</taxon>
        <taxon>Basidiomycota</taxon>
        <taxon>Agaricomycotina</taxon>
        <taxon>Agaricomycetes</taxon>
        <taxon>Phallomycetidae</taxon>
        <taxon>Geastrales</taxon>
        <taxon>Sphaerobolaceae</taxon>
        <taxon>Sphaerobolus</taxon>
    </lineage>
</organism>
<dbReference type="HOGENOM" id="CLU_249348_0_0_1"/>
<feature type="compositionally biased region" description="Pro residues" evidence="1">
    <location>
        <begin position="92"/>
        <end position="101"/>
    </location>
</feature>
<protein>
    <recommendedName>
        <fullName evidence="2">PSP1 C-terminal domain-containing protein</fullName>
    </recommendedName>
</protein>
<feature type="region of interest" description="Disordered" evidence="1">
    <location>
        <begin position="1147"/>
        <end position="1295"/>
    </location>
</feature>
<feature type="compositionally biased region" description="Polar residues" evidence="1">
    <location>
        <begin position="172"/>
        <end position="189"/>
    </location>
</feature>
<dbReference type="PROSITE" id="PS51411">
    <property type="entry name" value="PSP1_C"/>
    <property type="match status" value="1"/>
</dbReference>
<keyword evidence="4" id="KW-1185">Reference proteome</keyword>
<feature type="compositionally biased region" description="Basic and acidic residues" evidence="1">
    <location>
        <begin position="760"/>
        <end position="770"/>
    </location>
</feature>
<feature type="compositionally biased region" description="Polar residues" evidence="1">
    <location>
        <begin position="209"/>
        <end position="228"/>
    </location>
</feature>
<feature type="compositionally biased region" description="Polar residues" evidence="1">
    <location>
        <begin position="868"/>
        <end position="887"/>
    </location>
</feature>
<evidence type="ECO:0000256" key="1">
    <source>
        <dbReference type="SAM" id="MobiDB-lite"/>
    </source>
</evidence>
<dbReference type="EMBL" id="KN837113">
    <property type="protein sequence ID" value="KIJ45183.1"/>
    <property type="molecule type" value="Genomic_DNA"/>
</dbReference>
<dbReference type="NCBIfam" id="NF041131">
    <property type="entry name" value="RicT_YaaT_fam"/>
    <property type="match status" value="1"/>
</dbReference>
<dbReference type="Pfam" id="PF08737">
    <property type="entry name" value="Rgp1"/>
    <property type="match status" value="1"/>
</dbReference>
<evidence type="ECO:0000313" key="4">
    <source>
        <dbReference type="Proteomes" id="UP000054279"/>
    </source>
</evidence>
<evidence type="ECO:0000259" key="2">
    <source>
        <dbReference type="PROSITE" id="PS51411"/>
    </source>
</evidence>
<dbReference type="Pfam" id="PF04468">
    <property type="entry name" value="PSP1"/>
    <property type="match status" value="1"/>
</dbReference>
<feature type="region of interest" description="Disordered" evidence="1">
    <location>
        <begin position="75"/>
        <end position="268"/>
    </location>
</feature>
<reference evidence="3 4" key="1">
    <citation type="submission" date="2014-06" db="EMBL/GenBank/DDBJ databases">
        <title>Evolutionary Origins and Diversification of the Mycorrhizal Mutualists.</title>
        <authorList>
            <consortium name="DOE Joint Genome Institute"/>
            <consortium name="Mycorrhizal Genomics Consortium"/>
            <person name="Kohler A."/>
            <person name="Kuo A."/>
            <person name="Nagy L.G."/>
            <person name="Floudas D."/>
            <person name="Copeland A."/>
            <person name="Barry K.W."/>
            <person name="Cichocki N."/>
            <person name="Veneault-Fourrey C."/>
            <person name="LaButti K."/>
            <person name="Lindquist E.A."/>
            <person name="Lipzen A."/>
            <person name="Lundell T."/>
            <person name="Morin E."/>
            <person name="Murat C."/>
            <person name="Riley R."/>
            <person name="Ohm R."/>
            <person name="Sun H."/>
            <person name="Tunlid A."/>
            <person name="Henrissat B."/>
            <person name="Grigoriev I.V."/>
            <person name="Hibbett D.S."/>
            <person name="Martin F."/>
        </authorList>
    </citation>
    <scope>NUCLEOTIDE SEQUENCE [LARGE SCALE GENOMIC DNA]</scope>
    <source>
        <strain evidence="3 4">SS14</strain>
    </source>
</reference>